<evidence type="ECO:0000313" key="3">
    <source>
        <dbReference type="Proteomes" id="UP000244336"/>
    </source>
</evidence>
<dbReference type="Proteomes" id="UP000244336">
    <property type="component" value="Chromosome 9"/>
</dbReference>
<keyword evidence="3" id="KW-1185">Reference proteome</keyword>
<proteinExistence type="predicted"/>
<evidence type="ECO:0000313" key="2">
    <source>
        <dbReference type="EMBL" id="PUZ39435.1"/>
    </source>
</evidence>
<accession>A0A2T7C7W9</accession>
<dbReference type="AlphaFoldDB" id="A0A2T7C7W9"/>
<reference evidence="2 3" key="1">
    <citation type="submission" date="2018-04" db="EMBL/GenBank/DDBJ databases">
        <title>WGS assembly of Panicum hallii var. hallii HAL2.</title>
        <authorList>
            <person name="Lovell J."/>
            <person name="Jenkins J."/>
            <person name="Lowry D."/>
            <person name="Mamidi S."/>
            <person name="Sreedasyam A."/>
            <person name="Weng X."/>
            <person name="Barry K."/>
            <person name="Bonette J."/>
            <person name="Campitelli B."/>
            <person name="Daum C."/>
            <person name="Gordon S."/>
            <person name="Gould B."/>
            <person name="Lipzen A."/>
            <person name="MacQueen A."/>
            <person name="Palacio-Mejia J."/>
            <person name="Plott C."/>
            <person name="Shakirov E."/>
            <person name="Shu S."/>
            <person name="Yoshinaga Y."/>
            <person name="Zane M."/>
            <person name="Rokhsar D."/>
            <person name="Grimwood J."/>
            <person name="Schmutz J."/>
            <person name="Juenger T."/>
        </authorList>
    </citation>
    <scope>NUCLEOTIDE SEQUENCE [LARGE SCALE GENOMIC DNA]</scope>
    <source>
        <strain evidence="3">cv. HAL2</strain>
    </source>
</reference>
<dbReference type="Gramene" id="PUZ39435">
    <property type="protein sequence ID" value="PUZ39435"/>
    <property type="gene ID" value="GQ55_9G308200"/>
</dbReference>
<organism evidence="2 3">
    <name type="scientific">Panicum hallii var. hallii</name>
    <dbReference type="NCBI Taxonomy" id="1504633"/>
    <lineage>
        <taxon>Eukaryota</taxon>
        <taxon>Viridiplantae</taxon>
        <taxon>Streptophyta</taxon>
        <taxon>Embryophyta</taxon>
        <taxon>Tracheophyta</taxon>
        <taxon>Spermatophyta</taxon>
        <taxon>Magnoliopsida</taxon>
        <taxon>Liliopsida</taxon>
        <taxon>Poales</taxon>
        <taxon>Poaceae</taxon>
        <taxon>PACMAD clade</taxon>
        <taxon>Panicoideae</taxon>
        <taxon>Panicodae</taxon>
        <taxon>Paniceae</taxon>
        <taxon>Panicinae</taxon>
        <taxon>Panicum</taxon>
        <taxon>Panicum sect. Panicum</taxon>
    </lineage>
</organism>
<protein>
    <submittedName>
        <fullName evidence="2">Uncharacterized protein</fullName>
    </submittedName>
</protein>
<gene>
    <name evidence="2" type="ORF">GQ55_9G308200</name>
</gene>
<name>A0A2T7C7W9_9POAL</name>
<feature type="compositionally biased region" description="Basic residues" evidence="1">
    <location>
        <begin position="83"/>
        <end position="99"/>
    </location>
</feature>
<dbReference type="EMBL" id="CM009757">
    <property type="protein sequence ID" value="PUZ39435.1"/>
    <property type="molecule type" value="Genomic_DNA"/>
</dbReference>
<feature type="region of interest" description="Disordered" evidence="1">
    <location>
        <begin position="83"/>
        <end position="107"/>
    </location>
</feature>
<feature type="region of interest" description="Disordered" evidence="1">
    <location>
        <begin position="1"/>
        <end position="27"/>
    </location>
</feature>
<evidence type="ECO:0000256" key="1">
    <source>
        <dbReference type="SAM" id="MobiDB-lite"/>
    </source>
</evidence>
<sequence>MAREGATPPRWQRSCELRSRAAPMDSGGALANSCSRATALDGGGALASFSSTLRITVAVTGKNRGESRRGGVMEVMTVHGGVTRRRRTTGRGRRQKQLRTKITADRG</sequence>